<dbReference type="PRINTS" id="PR00463">
    <property type="entry name" value="EP450I"/>
</dbReference>
<dbReference type="Proteomes" id="UP001604277">
    <property type="component" value="Unassembled WGS sequence"/>
</dbReference>
<dbReference type="GO" id="GO:0004497">
    <property type="term" value="F:monooxygenase activity"/>
    <property type="evidence" value="ECO:0007669"/>
    <property type="project" value="UniProtKB-KW"/>
</dbReference>
<evidence type="ECO:0000256" key="12">
    <source>
        <dbReference type="RuleBase" id="RU000461"/>
    </source>
</evidence>
<evidence type="ECO:0000256" key="8">
    <source>
        <dbReference type="ARBA" id="ARBA00023004"/>
    </source>
</evidence>
<keyword evidence="9 12" id="KW-0503">Monooxygenase</keyword>
<dbReference type="InterPro" id="IPR036396">
    <property type="entry name" value="Cyt_P450_sf"/>
</dbReference>
<keyword evidence="3 11" id="KW-0349">Heme</keyword>
<keyword evidence="5 11" id="KW-0479">Metal-binding</keyword>
<evidence type="ECO:0000256" key="1">
    <source>
        <dbReference type="ARBA" id="ARBA00004167"/>
    </source>
</evidence>
<feature type="binding site" description="axial binding residue" evidence="11">
    <location>
        <position position="470"/>
    </location>
    <ligand>
        <name>heme</name>
        <dbReference type="ChEBI" id="CHEBI:30413"/>
    </ligand>
    <ligandPart>
        <name>Fe</name>
        <dbReference type="ChEBI" id="CHEBI:18248"/>
    </ligandPart>
</feature>
<dbReference type="InterPro" id="IPR001128">
    <property type="entry name" value="Cyt_P450"/>
</dbReference>
<evidence type="ECO:0000256" key="10">
    <source>
        <dbReference type="ARBA" id="ARBA00023136"/>
    </source>
</evidence>
<dbReference type="SUPFAM" id="SSF48264">
    <property type="entry name" value="Cytochrome P450"/>
    <property type="match status" value="1"/>
</dbReference>
<name>A0ABD1U7S9_9LAMI</name>
<dbReference type="PANTHER" id="PTHR24282">
    <property type="entry name" value="CYTOCHROME P450 FAMILY MEMBER"/>
    <property type="match status" value="1"/>
</dbReference>
<dbReference type="InterPro" id="IPR017972">
    <property type="entry name" value="Cyt_P450_CS"/>
</dbReference>
<comment type="similarity">
    <text evidence="2 12">Belongs to the cytochrome P450 family.</text>
</comment>
<comment type="caution">
    <text evidence="13">The sequence shown here is derived from an EMBL/GenBank/DDBJ whole genome shotgun (WGS) entry which is preliminary data.</text>
</comment>
<keyword evidence="14" id="KW-1185">Reference proteome</keyword>
<dbReference type="PROSITE" id="PS00086">
    <property type="entry name" value="CYTOCHROME_P450"/>
    <property type="match status" value="1"/>
</dbReference>
<evidence type="ECO:0000313" key="14">
    <source>
        <dbReference type="Proteomes" id="UP001604277"/>
    </source>
</evidence>
<dbReference type="EMBL" id="JBFOLJ010000007">
    <property type="protein sequence ID" value="KAL2521052.1"/>
    <property type="molecule type" value="Genomic_DNA"/>
</dbReference>
<dbReference type="InterPro" id="IPR002401">
    <property type="entry name" value="Cyt_P450_E_grp-I"/>
</dbReference>
<evidence type="ECO:0000256" key="3">
    <source>
        <dbReference type="ARBA" id="ARBA00022617"/>
    </source>
</evidence>
<dbReference type="InterPro" id="IPR050665">
    <property type="entry name" value="Cytochrome_P450_Monooxygen"/>
</dbReference>
<keyword evidence="8 11" id="KW-0408">Iron</keyword>
<evidence type="ECO:0000256" key="11">
    <source>
        <dbReference type="PIRSR" id="PIRSR602401-1"/>
    </source>
</evidence>
<dbReference type="Pfam" id="PF00067">
    <property type="entry name" value="p450"/>
    <property type="match status" value="1"/>
</dbReference>
<dbReference type="AlphaFoldDB" id="A0ABD1U7S9"/>
<proteinExistence type="inferred from homology"/>
<evidence type="ECO:0000256" key="6">
    <source>
        <dbReference type="ARBA" id="ARBA00022989"/>
    </source>
</evidence>
<keyword evidence="10" id="KW-0472">Membrane</keyword>
<evidence type="ECO:0000256" key="9">
    <source>
        <dbReference type="ARBA" id="ARBA00023033"/>
    </source>
</evidence>
<dbReference type="PRINTS" id="PR00385">
    <property type="entry name" value="P450"/>
</dbReference>
<accession>A0ABD1U7S9</accession>
<dbReference type="PANTHER" id="PTHR24282:SF155">
    <property type="entry name" value="CYTOCHROME P450 734A1-LIKE"/>
    <property type="match status" value="1"/>
</dbReference>
<keyword evidence="7 12" id="KW-0560">Oxidoreductase</keyword>
<dbReference type="GO" id="GO:0016020">
    <property type="term" value="C:membrane"/>
    <property type="evidence" value="ECO:0007669"/>
    <property type="project" value="UniProtKB-SubCell"/>
</dbReference>
<evidence type="ECO:0000256" key="4">
    <source>
        <dbReference type="ARBA" id="ARBA00022692"/>
    </source>
</evidence>
<comment type="subcellular location">
    <subcellularLocation>
        <location evidence="1">Membrane</location>
        <topology evidence="1">Single-pass membrane protein</topology>
    </subcellularLocation>
</comment>
<evidence type="ECO:0000256" key="5">
    <source>
        <dbReference type="ARBA" id="ARBA00022723"/>
    </source>
</evidence>
<sequence>MGRYFVVNWKILGYGNRIGCNNIIRVQLPCSIFGNNNKGTIEEVINPWKIRKHFNKQGITGPSYHLLHGNLKEMSHFRKEAESKSIPFCHDILFRVSPHYYKWSAIYGKTYLFWFGSKPRLIFSEPDMIKELMVNNNDSVFKDVFNPLSKQLFGQGLAGLQGNKWAIHRKITSQAFTMERVKAWVPEIVASTSKELNRWEEERGGRDEFEIEVHKVLHNLSADIVSRTAFGSSFEEGKRIFELQEQQTTLTLQAMRSVYIPGLRFLPTNRNRMMWKLEKQIRDSVRMLIATNSKKRENSSNLLSLLMSVNFNNDKDDQGLGVEEVIDECKTFYFAGKETTANLLTWALLLLAYHQEWQSMAREEVFRVSKNNELPDAENLNDFKIVGSILNETLRLYPPVVMMVRQTSKNIKLGNLDVPANTQFNLPIAAVHHDPSIWGEDANEFNPQRFAEPRKHLASYFPFGLGPRICVGQNLALVESKLILAMILQQFSFAISPSYVHAPTFSWTLEPQYGAHLIFRRISS</sequence>
<evidence type="ECO:0000256" key="7">
    <source>
        <dbReference type="ARBA" id="ARBA00023002"/>
    </source>
</evidence>
<protein>
    <submittedName>
        <fullName evidence="13">Cytochrome</fullName>
    </submittedName>
</protein>
<organism evidence="13 14">
    <name type="scientific">Forsythia ovata</name>
    <dbReference type="NCBI Taxonomy" id="205694"/>
    <lineage>
        <taxon>Eukaryota</taxon>
        <taxon>Viridiplantae</taxon>
        <taxon>Streptophyta</taxon>
        <taxon>Embryophyta</taxon>
        <taxon>Tracheophyta</taxon>
        <taxon>Spermatophyta</taxon>
        <taxon>Magnoliopsida</taxon>
        <taxon>eudicotyledons</taxon>
        <taxon>Gunneridae</taxon>
        <taxon>Pentapetalae</taxon>
        <taxon>asterids</taxon>
        <taxon>lamiids</taxon>
        <taxon>Lamiales</taxon>
        <taxon>Oleaceae</taxon>
        <taxon>Forsythieae</taxon>
        <taxon>Forsythia</taxon>
    </lineage>
</organism>
<evidence type="ECO:0000256" key="2">
    <source>
        <dbReference type="ARBA" id="ARBA00010617"/>
    </source>
</evidence>
<keyword evidence="4" id="KW-0812">Transmembrane</keyword>
<dbReference type="GO" id="GO:0046872">
    <property type="term" value="F:metal ion binding"/>
    <property type="evidence" value="ECO:0007669"/>
    <property type="project" value="UniProtKB-KW"/>
</dbReference>
<comment type="cofactor">
    <cofactor evidence="11">
        <name>heme</name>
        <dbReference type="ChEBI" id="CHEBI:30413"/>
    </cofactor>
</comment>
<reference evidence="14" key="1">
    <citation type="submission" date="2024-07" db="EMBL/GenBank/DDBJ databases">
        <title>Two chromosome-level genome assemblies of Korean endemic species Abeliophyllum distichum and Forsythia ovata (Oleaceae).</title>
        <authorList>
            <person name="Jang H."/>
        </authorList>
    </citation>
    <scope>NUCLEOTIDE SEQUENCE [LARGE SCALE GENOMIC DNA]</scope>
</reference>
<gene>
    <name evidence="13" type="ORF">Fot_24975</name>
</gene>
<keyword evidence="6" id="KW-1133">Transmembrane helix</keyword>
<evidence type="ECO:0000313" key="13">
    <source>
        <dbReference type="EMBL" id="KAL2521052.1"/>
    </source>
</evidence>
<dbReference type="Gene3D" id="1.10.630.10">
    <property type="entry name" value="Cytochrome P450"/>
    <property type="match status" value="1"/>
</dbReference>